<accession>A0A7G9RJ80</accession>
<dbReference type="SMART" id="SM00382">
    <property type="entry name" value="AAA"/>
    <property type="match status" value="1"/>
</dbReference>
<dbReference type="GO" id="GO:0005524">
    <property type="term" value="F:ATP binding"/>
    <property type="evidence" value="ECO:0007669"/>
    <property type="project" value="UniProtKB-KW"/>
</dbReference>
<dbReference type="InterPro" id="IPR003593">
    <property type="entry name" value="AAA+_ATPase"/>
</dbReference>
<dbReference type="Proteomes" id="UP000515811">
    <property type="component" value="Chromosome"/>
</dbReference>
<dbReference type="Pfam" id="PF00005">
    <property type="entry name" value="ABC_tran"/>
    <property type="match status" value="1"/>
</dbReference>
<dbReference type="InterPro" id="IPR003439">
    <property type="entry name" value="ABC_transporter-like_ATP-bd"/>
</dbReference>
<dbReference type="AlphaFoldDB" id="A0A7G9RJ80"/>
<dbReference type="Gene3D" id="3.40.50.300">
    <property type="entry name" value="P-loop containing nucleotide triphosphate hydrolases"/>
    <property type="match status" value="1"/>
</dbReference>
<keyword evidence="10" id="KW-1185">Reference proteome</keyword>
<dbReference type="GO" id="GO:0016887">
    <property type="term" value="F:ATP hydrolysis activity"/>
    <property type="evidence" value="ECO:0007669"/>
    <property type="project" value="InterPro"/>
</dbReference>
<evidence type="ECO:0000256" key="2">
    <source>
        <dbReference type="ARBA" id="ARBA00022475"/>
    </source>
</evidence>
<sequence length="231" mass="24478">MEPDYPANSRLQVSNLGCLRGGRVLFRNRHIDLHGGTVLTLRGSNGSGKSTLLRTLAGLLPMRAGELRWCGRTLLPTAAPYQSQLAYLSHHPAMNDALTGIENLHYLLTLAGMPWQVERVREVLGALGVLQAAGLAFGKCSQGQRRRLGLARVLLSGRQLWLLDEPDSALDDLGLQWLAGALTAHAARAGMAIVATHRDIPSLSGPVLDLSATADAVATAAPNGEHGGSSC</sequence>
<dbReference type="RefSeq" id="WP_187595928.1">
    <property type="nucleotide sequence ID" value="NZ_CP060714.1"/>
</dbReference>
<dbReference type="InterPro" id="IPR027417">
    <property type="entry name" value="P-loop_NTPase"/>
</dbReference>
<keyword evidence="2" id="KW-1003">Cell membrane</keyword>
<dbReference type="InterPro" id="IPR017871">
    <property type="entry name" value="ABC_transporter-like_CS"/>
</dbReference>
<feature type="domain" description="ABC transporter" evidence="8">
    <location>
        <begin position="11"/>
        <end position="230"/>
    </location>
</feature>
<keyword evidence="3" id="KW-0547">Nucleotide-binding</keyword>
<dbReference type="GO" id="GO:0017004">
    <property type="term" value="P:cytochrome complex assembly"/>
    <property type="evidence" value="ECO:0007669"/>
    <property type="project" value="UniProtKB-KW"/>
</dbReference>
<keyword evidence="7" id="KW-0472">Membrane</keyword>
<keyword evidence="1" id="KW-0813">Transport</keyword>
<keyword evidence="4" id="KW-0201">Cytochrome c-type biogenesis</keyword>
<dbReference type="PANTHER" id="PTHR43499:SF1">
    <property type="entry name" value="ABC TRANSPORTER I FAMILY MEMBER 1"/>
    <property type="match status" value="1"/>
</dbReference>
<keyword evidence="5 9" id="KW-0067">ATP-binding</keyword>
<dbReference type="NCBIfam" id="TIGR01189">
    <property type="entry name" value="ccmA"/>
    <property type="match status" value="1"/>
</dbReference>
<evidence type="ECO:0000256" key="3">
    <source>
        <dbReference type="ARBA" id="ARBA00022741"/>
    </source>
</evidence>
<keyword evidence="6" id="KW-1278">Translocase</keyword>
<evidence type="ECO:0000313" key="10">
    <source>
        <dbReference type="Proteomes" id="UP000515811"/>
    </source>
</evidence>
<dbReference type="InterPro" id="IPR005895">
    <property type="entry name" value="ABC_transptr_haem_export_CcmA"/>
</dbReference>
<evidence type="ECO:0000313" key="9">
    <source>
        <dbReference type="EMBL" id="QNN55655.1"/>
    </source>
</evidence>
<protein>
    <submittedName>
        <fullName evidence="9">Heme ABC exporter ATP-binding protein CcmA</fullName>
    </submittedName>
</protein>
<name>A0A7G9RJ80_9BURK</name>
<proteinExistence type="predicted"/>
<dbReference type="PROSITE" id="PS00211">
    <property type="entry name" value="ABC_TRANSPORTER_1"/>
    <property type="match status" value="1"/>
</dbReference>
<dbReference type="KEGG" id="drg:H9K76_13540"/>
<evidence type="ECO:0000259" key="8">
    <source>
        <dbReference type="PROSITE" id="PS50893"/>
    </source>
</evidence>
<gene>
    <name evidence="9" type="primary">ccmA</name>
    <name evidence="9" type="ORF">H9K76_13540</name>
</gene>
<organism evidence="9 10">
    <name type="scientific">Diaphorobacter ruginosibacter</name>
    <dbReference type="NCBI Taxonomy" id="1715720"/>
    <lineage>
        <taxon>Bacteria</taxon>
        <taxon>Pseudomonadati</taxon>
        <taxon>Pseudomonadota</taxon>
        <taxon>Betaproteobacteria</taxon>
        <taxon>Burkholderiales</taxon>
        <taxon>Comamonadaceae</taxon>
        <taxon>Diaphorobacter</taxon>
    </lineage>
</organism>
<dbReference type="PROSITE" id="PS50893">
    <property type="entry name" value="ABC_TRANSPORTER_2"/>
    <property type="match status" value="1"/>
</dbReference>
<evidence type="ECO:0000256" key="1">
    <source>
        <dbReference type="ARBA" id="ARBA00022448"/>
    </source>
</evidence>
<dbReference type="GO" id="GO:0022857">
    <property type="term" value="F:transmembrane transporter activity"/>
    <property type="evidence" value="ECO:0007669"/>
    <property type="project" value="InterPro"/>
</dbReference>
<evidence type="ECO:0000256" key="7">
    <source>
        <dbReference type="ARBA" id="ARBA00023136"/>
    </source>
</evidence>
<evidence type="ECO:0000256" key="6">
    <source>
        <dbReference type="ARBA" id="ARBA00022967"/>
    </source>
</evidence>
<evidence type="ECO:0000256" key="4">
    <source>
        <dbReference type="ARBA" id="ARBA00022748"/>
    </source>
</evidence>
<dbReference type="SUPFAM" id="SSF52540">
    <property type="entry name" value="P-loop containing nucleoside triphosphate hydrolases"/>
    <property type="match status" value="1"/>
</dbReference>
<evidence type="ECO:0000256" key="5">
    <source>
        <dbReference type="ARBA" id="ARBA00022840"/>
    </source>
</evidence>
<dbReference type="EMBL" id="CP060714">
    <property type="protein sequence ID" value="QNN55655.1"/>
    <property type="molecule type" value="Genomic_DNA"/>
</dbReference>
<reference evidence="9 10" key="1">
    <citation type="submission" date="2020-08" db="EMBL/GenBank/DDBJ databases">
        <title>Genome sequence of Diaphorobacter ruginosibacter DSM 27467T.</title>
        <authorList>
            <person name="Hyun D.-W."/>
            <person name="Bae J.-W."/>
        </authorList>
    </citation>
    <scope>NUCLEOTIDE SEQUENCE [LARGE SCALE GENOMIC DNA]</scope>
    <source>
        <strain evidence="9 10">DSM 27467</strain>
    </source>
</reference>
<dbReference type="PANTHER" id="PTHR43499">
    <property type="entry name" value="ABC TRANSPORTER I FAMILY MEMBER 1"/>
    <property type="match status" value="1"/>
</dbReference>